<dbReference type="RefSeq" id="WP_087490194.1">
    <property type="nucleotide sequence ID" value="NZ_CP015579.1"/>
</dbReference>
<dbReference type="OrthoDB" id="9812192at2"/>
<protein>
    <submittedName>
        <fullName evidence="2">Antibiotic biosynthesis monooxygenase</fullName>
    </submittedName>
</protein>
<dbReference type="AlphaFoldDB" id="A0A1Y0LDH4"/>
<dbReference type="InterPro" id="IPR007138">
    <property type="entry name" value="ABM_dom"/>
</dbReference>
<dbReference type="SUPFAM" id="SSF54909">
    <property type="entry name" value="Dimeric alpha+beta barrel"/>
    <property type="match status" value="1"/>
</dbReference>
<evidence type="ECO:0000313" key="3">
    <source>
        <dbReference type="EMBL" id="ARU99895.1"/>
    </source>
</evidence>
<gene>
    <name evidence="2" type="ORF">A7K98_20360</name>
    <name evidence="3" type="ORF">A7K99_20345</name>
</gene>
<dbReference type="EMBL" id="CP015581">
    <property type="protein sequence ID" value="ARU99895.1"/>
    <property type="molecule type" value="Genomic_DNA"/>
</dbReference>
<accession>A0A1Y0LDH4</accession>
<dbReference type="KEGG" id="tci:A7K98_20360"/>
<dbReference type="Proteomes" id="UP000195729">
    <property type="component" value="Chromosome"/>
</dbReference>
<keyword evidence="4" id="KW-1185">Reference proteome</keyword>
<sequence>MIQLSGRLICENEQQAEQVRQYLPEHTRLTKLEAGCLSFSVAATEDPFIWRLEESFADKQAFAQHQQRTKASEWGRQTQGITRDFQITDSDAE</sequence>
<name>A0A1Y0LDH4_TATCI</name>
<dbReference type="EMBL" id="CP015579">
    <property type="protein sequence ID" value="ARU95855.1"/>
    <property type="molecule type" value="Genomic_DNA"/>
</dbReference>
<dbReference type="InterPro" id="IPR011008">
    <property type="entry name" value="Dimeric_a/b-barrel"/>
</dbReference>
<evidence type="ECO:0000313" key="2">
    <source>
        <dbReference type="EMBL" id="ARU95855.1"/>
    </source>
</evidence>
<organism evidence="2 5">
    <name type="scientific">Tatumella citrea</name>
    <name type="common">Pantoea citrea</name>
    <dbReference type="NCBI Taxonomy" id="53336"/>
    <lineage>
        <taxon>Bacteria</taxon>
        <taxon>Pseudomonadati</taxon>
        <taxon>Pseudomonadota</taxon>
        <taxon>Gammaproteobacteria</taxon>
        <taxon>Enterobacterales</taxon>
        <taxon>Erwiniaceae</taxon>
        <taxon>Tatumella</taxon>
    </lineage>
</organism>
<dbReference type="Proteomes" id="UP000195814">
    <property type="component" value="Chromosome"/>
</dbReference>
<reference evidence="4 5" key="1">
    <citation type="submission" date="2016-05" db="EMBL/GenBank/DDBJ databases">
        <title>Complete genome sequence of two 2,5-diketo-D-glunonic acid producing strain Tatumella citrea.</title>
        <authorList>
            <person name="Duan C."/>
            <person name="Yang J."/>
            <person name="Yang S."/>
        </authorList>
    </citation>
    <scope>NUCLEOTIDE SEQUENCE [LARGE SCALE GENOMIC DNA]</scope>
    <source>
        <strain evidence="3 4">ATCC 39140</strain>
        <strain evidence="2 5">DSM 13699</strain>
    </source>
</reference>
<evidence type="ECO:0000313" key="4">
    <source>
        <dbReference type="Proteomes" id="UP000195729"/>
    </source>
</evidence>
<keyword evidence="2" id="KW-0560">Oxidoreductase</keyword>
<proteinExistence type="predicted"/>
<keyword evidence="2" id="KW-0503">Monooxygenase</keyword>
<feature type="domain" description="ABM" evidence="1">
    <location>
        <begin position="14"/>
        <end position="74"/>
    </location>
</feature>
<dbReference type="GO" id="GO:0004497">
    <property type="term" value="F:monooxygenase activity"/>
    <property type="evidence" value="ECO:0007669"/>
    <property type="project" value="UniProtKB-KW"/>
</dbReference>
<dbReference type="Gene3D" id="3.30.70.100">
    <property type="match status" value="1"/>
</dbReference>
<dbReference type="Pfam" id="PF03992">
    <property type="entry name" value="ABM"/>
    <property type="match status" value="1"/>
</dbReference>
<evidence type="ECO:0000259" key="1">
    <source>
        <dbReference type="Pfam" id="PF03992"/>
    </source>
</evidence>
<evidence type="ECO:0000313" key="5">
    <source>
        <dbReference type="Proteomes" id="UP000195814"/>
    </source>
</evidence>